<organism evidence="9 10">
    <name type="scientific">Coemansia guatemalensis</name>
    <dbReference type="NCBI Taxonomy" id="2761395"/>
    <lineage>
        <taxon>Eukaryota</taxon>
        <taxon>Fungi</taxon>
        <taxon>Fungi incertae sedis</taxon>
        <taxon>Zoopagomycota</taxon>
        <taxon>Kickxellomycotina</taxon>
        <taxon>Kickxellomycetes</taxon>
        <taxon>Kickxellales</taxon>
        <taxon>Kickxellaceae</taxon>
        <taxon>Coemansia</taxon>
    </lineage>
</organism>
<dbReference type="GO" id="GO:0005774">
    <property type="term" value="C:vacuolar membrane"/>
    <property type="evidence" value="ECO:0007669"/>
    <property type="project" value="TreeGrafter"/>
</dbReference>
<dbReference type="PANTHER" id="PTHR22950">
    <property type="entry name" value="AMINO ACID TRANSPORTER"/>
    <property type="match status" value="1"/>
</dbReference>
<comment type="caution">
    <text evidence="9">The sequence shown here is derived from an EMBL/GenBank/DDBJ whole genome shotgun (WGS) entry which is preliminary data.</text>
</comment>
<feature type="transmembrane region" description="Helical" evidence="7">
    <location>
        <begin position="729"/>
        <end position="747"/>
    </location>
</feature>
<dbReference type="Pfam" id="PF01490">
    <property type="entry name" value="Aa_trans"/>
    <property type="match status" value="1"/>
</dbReference>
<keyword evidence="5 7" id="KW-0472">Membrane</keyword>
<dbReference type="OrthoDB" id="1684102at2759"/>
<keyword evidence="3 7" id="KW-0812">Transmembrane</keyword>
<feature type="transmembrane region" description="Helical" evidence="7">
    <location>
        <begin position="669"/>
        <end position="687"/>
    </location>
</feature>
<feature type="compositionally biased region" description="Acidic residues" evidence="6">
    <location>
        <begin position="268"/>
        <end position="279"/>
    </location>
</feature>
<evidence type="ECO:0000256" key="1">
    <source>
        <dbReference type="ARBA" id="ARBA00004141"/>
    </source>
</evidence>
<evidence type="ECO:0000313" key="10">
    <source>
        <dbReference type="Proteomes" id="UP001140094"/>
    </source>
</evidence>
<feature type="region of interest" description="Disordered" evidence="6">
    <location>
        <begin position="1"/>
        <end position="53"/>
    </location>
</feature>
<protein>
    <recommendedName>
        <fullName evidence="8">Amino acid transporter transmembrane domain-containing protein</fullName>
    </recommendedName>
</protein>
<name>A0A9W8I0P7_9FUNG</name>
<comment type="similarity">
    <text evidence="2">Belongs to the amino acid/polyamine transporter 2 family.</text>
</comment>
<proteinExistence type="inferred from homology"/>
<keyword evidence="10" id="KW-1185">Reference proteome</keyword>
<feature type="region of interest" description="Disordered" evidence="6">
    <location>
        <begin position="69"/>
        <end position="120"/>
    </location>
</feature>
<dbReference type="InterPro" id="IPR013057">
    <property type="entry name" value="AA_transpt_TM"/>
</dbReference>
<feature type="domain" description="Amino acid transporter transmembrane" evidence="8">
    <location>
        <begin position="363"/>
        <end position="747"/>
    </location>
</feature>
<evidence type="ECO:0000256" key="5">
    <source>
        <dbReference type="ARBA" id="ARBA00023136"/>
    </source>
</evidence>
<comment type="subcellular location">
    <subcellularLocation>
        <location evidence="1">Membrane</location>
        <topology evidence="1">Multi-pass membrane protein</topology>
    </subcellularLocation>
</comment>
<feature type="compositionally biased region" description="Low complexity" evidence="6">
    <location>
        <begin position="39"/>
        <end position="52"/>
    </location>
</feature>
<feature type="region of interest" description="Disordered" evidence="6">
    <location>
        <begin position="268"/>
        <end position="351"/>
    </location>
</feature>
<keyword evidence="4 7" id="KW-1133">Transmembrane helix</keyword>
<feature type="region of interest" description="Disordered" evidence="6">
    <location>
        <begin position="152"/>
        <end position="181"/>
    </location>
</feature>
<dbReference type="EMBL" id="JANBUO010000024">
    <property type="protein sequence ID" value="KAJ2808779.1"/>
    <property type="molecule type" value="Genomic_DNA"/>
</dbReference>
<dbReference type="AlphaFoldDB" id="A0A9W8I0P7"/>
<feature type="transmembrane region" description="Helical" evidence="7">
    <location>
        <begin position="546"/>
        <end position="568"/>
    </location>
</feature>
<feature type="transmembrane region" description="Helical" evidence="7">
    <location>
        <begin position="482"/>
        <end position="499"/>
    </location>
</feature>
<evidence type="ECO:0000256" key="4">
    <source>
        <dbReference type="ARBA" id="ARBA00022989"/>
    </source>
</evidence>
<feature type="transmembrane region" description="Helical" evidence="7">
    <location>
        <begin position="506"/>
        <end position="526"/>
    </location>
</feature>
<evidence type="ECO:0000256" key="3">
    <source>
        <dbReference type="ARBA" id="ARBA00022692"/>
    </source>
</evidence>
<gene>
    <name evidence="9" type="ORF">H4R20_000637</name>
</gene>
<evidence type="ECO:0000313" key="9">
    <source>
        <dbReference type="EMBL" id="KAJ2808779.1"/>
    </source>
</evidence>
<sequence length="763" mass="81923">MRPRNKNPSGSGSQKSNNSEESAGRSAPQSPLLSPAATGISGDGAAALSGGAVPSEVASRVLRQYLLTEEEADGLPGSDYVGGGGGVSQCMSDAGDAADNDDSESENLSRAAESVCEGDENGAPLANPLLLASGSITYDIYKWHRDNERSAAEASGTSISQVLGQTQSHRHSRARSLSVCGSSGMPSESEWDLPLSHAQIIEPGGFRRHYIHQQAEDEGRSANILTANFVDFLALYGHFAGGDFPSDEDDDTETETDVDVDVDVEAETEADAENADAEPEAGQRLLEPGAGRRHARRAYGSMGTSAVTGGRRSRHGGAMLRDTLTRSGRESLAGRGQMSEARAQGRRGRTGQAVQATRAGAGHTASVRKTFFLLLKSFVSAGVLFMPRAFYNGGLAFSAAVMVAVAFAALYTMLLLVRCYQRMHCGYGEMGRRLYGKWMERVVLLSIVSSQIGFTCAGVIFVATNVRDLFNAVTDCQMRLPLSFWVLAQMAVLVPLCLVRHIKGLSGVALLADVFVVAGLVYVWAVDVSKISHLGMGYVRNFNPEHYSLFLGTAAYTFEGYALILPIIDAMKRPDKFPVVLALVMAICGTVAVSIGGLSYAAFGEKTEAIVLLNMPSGTTVTLTVQLLYSLAILFTAPLMMFPVIRILEQALFPRRSGKRNPAVKLQKNVFRTLLLVLVMVISVFGVERLDRLVAIIGGFACVPISFVFPPLFHLRAVAQTRWERVRDTLLAAAGMVVCVYVTRGAISQWSLNVPPYDFCDAT</sequence>
<dbReference type="GO" id="GO:0015179">
    <property type="term" value="F:L-amino acid transmembrane transporter activity"/>
    <property type="evidence" value="ECO:0007669"/>
    <property type="project" value="TreeGrafter"/>
</dbReference>
<dbReference type="Proteomes" id="UP001140094">
    <property type="component" value="Unassembled WGS sequence"/>
</dbReference>
<evidence type="ECO:0000259" key="8">
    <source>
        <dbReference type="Pfam" id="PF01490"/>
    </source>
</evidence>
<feature type="transmembrane region" description="Helical" evidence="7">
    <location>
        <begin position="396"/>
        <end position="417"/>
    </location>
</feature>
<reference evidence="9" key="1">
    <citation type="submission" date="2022-07" db="EMBL/GenBank/DDBJ databases">
        <title>Phylogenomic reconstructions and comparative analyses of Kickxellomycotina fungi.</title>
        <authorList>
            <person name="Reynolds N.K."/>
            <person name="Stajich J.E."/>
            <person name="Barry K."/>
            <person name="Grigoriev I.V."/>
            <person name="Crous P."/>
            <person name="Smith M.E."/>
        </authorList>
    </citation>
    <scope>NUCLEOTIDE SEQUENCE</scope>
    <source>
        <strain evidence="9">NRRL 1565</strain>
    </source>
</reference>
<dbReference type="PANTHER" id="PTHR22950:SF666">
    <property type="entry name" value="VACUOLAR AMINO ACID TRANSPORTER 4"/>
    <property type="match status" value="1"/>
</dbReference>
<accession>A0A9W8I0P7</accession>
<feature type="compositionally biased region" description="Acidic residues" evidence="6">
    <location>
        <begin position="96"/>
        <end position="105"/>
    </location>
</feature>
<feature type="transmembrane region" description="Helical" evidence="7">
    <location>
        <begin position="438"/>
        <end position="462"/>
    </location>
</feature>
<feature type="transmembrane region" description="Helical" evidence="7">
    <location>
        <begin position="580"/>
        <end position="603"/>
    </location>
</feature>
<evidence type="ECO:0000256" key="6">
    <source>
        <dbReference type="SAM" id="MobiDB-lite"/>
    </source>
</evidence>
<feature type="compositionally biased region" description="Polar residues" evidence="6">
    <location>
        <begin position="155"/>
        <end position="167"/>
    </location>
</feature>
<evidence type="ECO:0000256" key="7">
    <source>
        <dbReference type="SAM" id="Phobius"/>
    </source>
</evidence>
<feature type="transmembrane region" description="Helical" evidence="7">
    <location>
        <begin position="693"/>
        <end position="717"/>
    </location>
</feature>
<feature type="transmembrane region" description="Helical" evidence="7">
    <location>
        <begin position="623"/>
        <end position="648"/>
    </location>
</feature>
<feature type="compositionally biased region" description="Polar residues" evidence="6">
    <location>
        <begin position="1"/>
        <end position="32"/>
    </location>
</feature>
<evidence type="ECO:0000256" key="2">
    <source>
        <dbReference type="ARBA" id="ARBA00008066"/>
    </source>
</evidence>